<keyword evidence="13" id="KW-1185">Reference proteome</keyword>
<dbReference type="OMA" id="CYEANAW"/>
<evidence type="ECO:0000256" key="5">
    <source>
        <dbReference type="ARBA" id="ARBA00022729"/>
    </source>
</evidence>
<evidence type="ECO:0000256" key="6">
    <source>
        <dbReference type="ARBA" id="ARBA00023136"/>
    </source>
</evidence>
<dbReference type="Pfam" id="PF13206">
    <property type="entry name" value="VSG_B"/>
    <property type="match status" value="1"/>
</dbReference>
<keyword evidence="4" id="KW-0336">GPI-anchor</keyword>
<dbReference type="EMBL" id="CAEQ01000980">
    <property type="protein sequence ID" value="CCD13006.1"/>
    <property type="molecule type" value="Genomic_DNA"/>
</dbReference>
<dbReference type="VEuPathDB" id="TriTrypDB:TcIL3000_0_38240"/>
<feature type="compositionally biased region" description="Acidic residues" evidence="9">
    <location>
        <begin position="347"/>
        <end position="356"/>
    </location>
</feature>
<evidence type="ECO:0000256" key="1">
    <source>
        <dbReference type="ARBA" id="ARBA00002523"/>
    </source>
</evidence>
<accession>F9W747</accession>
<comment type="subcellular location">
    <subcellularLocation>
        <location evidence="2">Cell membrane</location>
        <topology evidence="2">Lipid-anchor</topology>
        <topology evidence="2">GPI-anchor</topology>
    </subcellularLocation>
</comment>
<reference evidence="12 13" key="2">
    <citation type="journal article" date="2012" name="Proc. Natl. Acad. Sci. U.S.A.">
        <title>Antigenic diversity is generated by distinct evolutionary mechanisms in African trypanosome species.</title>
        <authorList>
            <person name="Jackson A.P."/>
            <person name="Berry A."/>
            <person name="Aslett M."/>
            <person name="Allison H.C."/>
            <person name="Burton P."/>
            <person name="Vavrova-Anderson J."/>
            <person name="Brown R."/>
            <person name="Browne H."/>
            <person name="Corton N."/>
            <person name="Hauser H."/>
            <person name="Gamble J."/>
            <person name="Gilderthorp R."/>
            <person name="Marcello L."/>
            <person name="McQuillan J."/>
            <person name="Otto T.D."/>
            <person name="Quail M.A."/>
            <person name="Sanders M.J."/>
            <person name="van Tonder A."/>
            <person name="Ginger M.L."/>
            <person name="Field M.C."/>
            <person name="Barry J.D."/>
            <person name="Hertz-Fowler C."/>
            <person name="Berriman M."/>
        </authorList>
    </citation>
    <scope>NUCLEOTIDE SEQUENCE [LARGE SCALE GENOMIC DNA]</scope>
    <source>
        <strain evidence="12 13">IL3000</strain>
    </source>
</reference>
<evidence type="ECO:0000256" key="2">
    <source>
        <dbReference type="ARBA" id="ARBA00004609"/>
    </source>
</evidence>
<keyword evidence="8" id="KW-0449">Lipoprotein</keyword>
<organism evidence="12 13">
    <name type="scientific">Trypanosoma congolense (strain IL3000)</name>
    <dbReference type="NCBI Taxonomy" id="1068625"/>
    <lineage>
        <taxon>Eukaryota</taxon>
        <taxon>Discoba</taxon>
        <taxon>Euglenozoa</taxon>
        <taxon>Kinetoplastea</taxon>
        <taxon>Metakinetoplastina</taxon>
        <taxon>Trypanosomatida</taxon>
        <taxon>Trypanosomatidae</taxon>
        <taxon>Trypanosoma</taxon>
        <taxon>Nannomonas</taxon>
    </lineage>
</organism>
<feature type="signal peptide" evidence="10">
    <location>
        <begin position="1"/>
        <end position="19"/>
    </location>
</feature>
<evidence type="ECO:0000256" key="8">
    <source>
        <dbReference type="ARBA" id="ARBA00023288"/>
    </source>
</evidence>
<dbReference type="GO" id="GO:0098552">
    <property type="term" value="C:side of membrane"/>
    <property type="evidence" value="ECO:0007669"/>
    <property type="project" value="UniProtKB-KW"/>
</dbReference>
<feature type="region of interest" description="Disordered" evidence="9">
    <location>
        <begin position="259"/>
        <end position="365"/>
    </location>
</feature>
<keyword evidence="5 10" id="KW-0732">Signal</keyword>
<evidence type="ECO:0000256" key="4">
    <source>
        <dbReference type="ARBA" id="ARBA00022622"/>
    </source>
</evidence>
<protein>
    <submittedName>
        <fullName evidence="12">Variant surface glycoprotein</fullName>
    </submittedName>
</protein>
<feature type="domain" description="Trypanosome variant surface glycoprotein B-type N-terminal" evidence="11">
    <location>
        <begin position="49"/>
        <end position="249"/>
    </location>
</feature>
<evidence type="ECO:0000256" key="7">
    <source>
        <dbReference type="ARBA" id="ARBA00023180"/>
    </source>
</evidence>
<gene>
    <name evidence="12" type="ORF">TCIL3000_0_38240</name>
</gene>
<evidence type="ECO:0000256" key="3">
    <source>
        <dbReference type="ARBA" id="ARBA00022475"/>
    </source>
</evidence>
<feature type="chain" id="PRO_5003389883" evidence="10">
    <location>
        <begin position="20"/>
        <end position="379"/>
    </location>
</feature>
<keyword evidence="3" id="KW-1003">Cell membrane</keyword>
<dbReference type="Proteomes" id="UP000000702">
    <property type="component" value="Unassembled WGS sequence"/>
</dbReference>
<evidence type="ECO:0000259" key="11">
    <source>
        <dbReference type="Pfam" id="PF13206"/>
    </source>
</evidence>
<feature type="compositionally biased region" description="Low complexity" evidence="9">
    <location>
        <begin position="261"/>
        <end position="272"/>
    </location>
</feature>
<dbReference type="InterPro" id="IPR025932">
    <property type="entry name" value="Trypano_VSG_B_N_dom"/>
</dbReference>
<comment type="caution">
    <text evidence="12">The sequence shown here is derived from an EMBL/GenBank/DDBJ whole genome shotgun (WGS) entry which is preliminary data.</text>
</comment>
<comment type="function">
    <text evidence="1">VSG forms a coat on the surface of the parasite. The trypanosome evades the immune response of the host by expressing a series of antigenically distinct VSGs from an estimated 1000 VSG genes.</text>
</comment>
<sequence length="379" mass="41385">MLFSMKMLMIVTAMGVVMGSGYNKDLFKTLCGVLKSAERVVNRTDWQTEQLKEAIYWRSRRVLTVENGKVIVKGTCNGHVNRAQLCTYYTGGKYGCFAESLGGALLCTCAPGNGMRGRDFCGMGHLQNDDTWSGGGVEGRSKLFHEVWDKVREKCFRGNDIEKSITEEVSNLEKAANAFRGKIRQGKQNFFYLGEKVGPGYCSGSSPNDVCAAYYGRRTQVNSVHIPWLRKILDSLNNIKNSPTQTAVQKENLPSQIFTHTASNSPAPAASAGGSGVTSGAREESVKAPQEASSPTQKEHAPSPVGDETHTLPPHSTSESKSRKRRATKADHDSTQTDQPQTPDPTDKEDDADDQVEYAPLADDSAILKPIQLILAAIF</sequence>
<evidence type="ECO:0000313" key="13">
    <source>
        <dbReference type="Proteomes" id="UP000000702"/>
    </source>
</evidence>
<dbReference type="GO" id="GO:0005886">
    <property type="term" value="C:plasma membrane"/>
    <property type="evidence" value="ECO:0007669"/>
    <property type="project" value="UniProtKB-SubCell"/>
</dbReference>
<evidence type="ECO:0000313" key="12">
    <source>
        <dbReference type="EMBL" id="CCD13006.1"/>
    </source>
</evidence>
<keyword evidence="7" id="KW-0325">Glycoprotein</keyword>
<name>F9W747_TRYCI</name>
<evidence type="ECO:0000256" key="9">
    <source>
        <dbReference type="SAM" id="MobiDB-lite"/>
    </source>
</evidence>
<reference evidence="13" key="1">
    <citation type="submission" date="2011-07" db="EMBL/GenBank/DDBJ databases">
        <title>Divergent evolution of antigenic variation in African trypanosomes.</title>
        <authorList>
            <person name="Jackson A.P."/>
            <person name="Berry A."/>
            <person name="Allison H.C."/>
            <person name="Burton P."/>
            <person name="Anderson J."/>
            <person name="Aslett M."/>
            <person name="Brown R."/>
            <person name="Corton N."/>
            <person name="Harris D."/>
            <person name="Hauser H."/>
            <person name="Gamble J."/>
            <person name="Gilderthorp R."/>
            <person name="McQuillan J."/>
            <person name="Quail M.A."/>
            <person name="Sanders M."/>
            <person name="Van Tonder A."/>
            <person name="Ginger M.L."/>
            <person name="Donelson J.E."/>
            <person name="Field M.C."/>
            <person name="Barry J.D."/>
            <person name="Berriman M."/>
            <person name="Hertz-Fowler C."/>
        </authorList>
    </citation>
    <scope>NUCLEOTIDE SEQUENCE [LARGE SCALE GENOMIC DNA]</scope>
    <source>
        <strain evidence="13">IL3000</strain>
    </source>
</reference>
<dbReference type="AlphaFoldDB" id="F9W747"/>
<keyword evidence="6" id="KW-0472">Membrane</keyword>
<evidence type="ECO:0000256" key="10">
    <source>
        <dbReference type="SAM" id="SignalP"/>
    </source>
</evidence>
<proteinExistence type="predicted"/>